<name>A0A3N1XY08_9GAMM</name>
<evidence type="ECO:0000256" key="1">
    <source>
        <dbReference type="ARBA" id="ARBA00004651"/>
    </source>
</evidence>
<keyword evidence="5 8" id="KW-0812">Transmembrane</keyword>
<evidence type="ECO:0000256" key="4">
    <source>
        <dbReference type="ARBA" id="ARBA00022475"/>
    </source>
</evidence>
<dbReference type="PANTHER" id="PTHR21716:SF53">
    <property type="entry name" value="PERMEASE PERM-RELATED"/>
    <property type="match status" value="1"/>
</dbReference>
<keyword evidence="6 8" id="KW-1133">Transmembrane helix</keyword>
<keyword evidence="3" id="KW-0813">Transport</keyword>
<keyword evidence="10" id="KW-1185">Reference proteome</keyword>
<dbReference type="Proteomes" id="UP000276634">
    <property type="component" value="Unassembled WGS sequence"/>
</dbReference>
<comment type="caution">
    <text evidence="9">The sequence shown here is derived from an EMBL/GenBank/DDBJ whole genome shotgun (WGS) entry which is preliminary data.</text>
</comment>
<gene>
    <name evidence="9" type="ORF">EDC57_2495</name>
</gene>
<evidence type="ECO:0000256" key="2">
    <source>
        <dbReference type="ARBA" id="ARBA00009773"/>
    </source>
</evidence>
<dbReference type="InterPro" id="IPR002549">
    <property type="entry name" value="AI-2E-like"/>
</dbReference>
<sequence length="357" mass="39915">MIEYLRRWYRRHFSDPEAFILAFLLVAGFGLVAAFGRMLAPVIAALVIAYLLEGLVSPLERILRRRLPAVIVVYLAFLALVALVLFGLLPLLSRQVTELVQDLPQMINRGQQALLQLPQHYPQVVTEEQMRELIAQVRGELVGFGQRLLSYSVASLVGIITVGVYLILVPLMVFFFLKDKHRILAWVRGYLPRDRGLAHRVWRDVDVQIGNYVRGKFWEILIVWFATYLTFTLMDLRFAMLLGLMVGLSVLVPYVGAVVATLPVALVAWSQFGWSAEFAYVLAAYGVIQALDGNLLVPLLFSEAVNLHPIAIIVAVLFFGGLWGFWGVFFAIPLATLVAAVLRAWPRREDAGAAAPA</sequence>
<keyword evidence="4" id="KW-1003">Cell membrane</keyword>
<feature type="transmembrane region" description="Helical" evidence="8">
    <location>
        <begin position="148"/>
        <end position="177"/>
    </location>
</feature>
<evidence type="ECO:0000313" key="9">
    <source>
        <dbReference type="EMBL" id="ROR29817.1"/>
    </source>
</evidence>
<feature type="transmembrane region" description="Helical" evidence="8">
    <location>
        <begin position="278"/>
        <end position="301"/>
    </location>
</feature>
<dbReference type="EMBL" id="RJVI01000003">
    <property type="protein sequence ID" value="ROR29817.1"/>
    <property type="molecule type" value="Genomic_DNA"/>
</dbReference>
<evidence type="ECO:0000256" key="6">
    <source>
        <dbReference type="ARBA" id="ARBA00022989"/>
    </source>
</evidence>
<dbReference type="Pfam" id="PF01594">
    <property type="entry name" value="AI-2E_transport"/>
    <property type="match status" value="1"/>
</dbReference>
<proteinExistence type="inferred from homology"/>
<protein>
    <submittedName>
        <fullName evidence="9">Putative permease</fullName>
    </submittedName>
</protein>
<evidence type="ECO:0000256" key="3">
    <source>
        <dbReference type="ARBA" id="ARBA00022448"/>
    </source>
</evidence>
<dbReference type="AlphaFoldDB" id="A0A3N1XY08"/>
<accession>A0A3N1XY08</accession>
<feature type="transmembrane region" description="Helical" evidence="8">
    <location>
        <begin position="71"/>
        <end position="92"/>
    </location>
</feature>
<dbReference type="PANTHER" id="PTHR21716">
    <property type="entry name" value="TRANSMEMBRANE PROTEIN"/>
    <property type="match status" value="1"/>
</dbReference>
<feature type="transmembrane region" description="Helical" evidence="8">
    <location>
        <begin position="42"/>
        <end position="59"/>
    </location>
</feature>
<dbReference type="GO" id="GO:0055085">
    <property type="term" value="P:transmembrane transport"/>
    <property type="evidence" value="ECO:0007669"/>
    <property type="project" value="TreeGrafter"/>
</dbReference>
<comment type="similarity">
    <text evidence="2">Belongs to the autoinducer-2 exporter (AI-2E) (TC 2.A.86) family.</text>
</comment>
<dbReference type="GO" id="GO:0005886">
    <property type="term" value="C:plasma membrane"/>
    <property type="evidence" value="ECO:0007669"/>
    <property type="project" value="UniProtKB-SubCell"/>
</dbReference>
<feature type="transmembrane region" description="Helical" evidence="8">
    <location>
        <begin position="217"/>
        <end position="234"/>
    </location>
</feature>
<feature type="transmembrane region" description="Helical" evidence="8">
    <location>
        <begin position="307"/>
        <end position="340"/>
    </location>
</feature>
<organism evidence="9 10">
    <name type="scientific">Inmirania thermothiophila</name>
    <dbReference type="NCBI Taxonomy" id="1750597"/>
    <lineage>
        <taxon>Bacteria</taxon>
        <taxon>Pseudomonadati</taxon>
        <taxon>Pseudomonadota</taxon>
        <taxon>Gammaproteobacteria</taxon>
        <taxon>Chromatiales</taxon>
        <taxon>Ectothiorhodospiraceae</taxon>
        <taxon>Inmirania</taxon>
    </lineage>
</organism>
<feature type="transmembrane region" description="Helical" evidence="8">
    <location>
        <begin position="18"/>
        <end position="36"/>
    </location>
</feature>
<comment type="subcellular location">
    <subcellularLocation>
        <location evidence="1">Cell membrane</location>
        <topology evidence="1">Multi-pass membrane protein</topology>
    </subcellularLocation>
</comment>
<reference evidence="9 10" key="1">
    <citation type="submission" date="2018-11" db="EMBL/GenBank/DDBJ databases">
        <title>Genomic Encyclopedia of Type Strains, Phase IV (KMG-IV): sequencing the most valuable type-strain genomes for metagenomic binning, comparative biology and taxonomic classification.</title>
        <authorList>
            <person name="Goeker M."/>
        </authorList>
    </citation>
    <scope>NUCLEOTIDE SEQUENCE [LARGE SCALE GENOMIC DNA]</scope>
    <source>
        <strain evidence="9 10">DSM 100275</strain>
    </source>
</reference>
<keyword evidence="7 8" id="KW-0472">Membrane</keyword>
<evidence type="ECO:0000256" key="7">
    <source>
        <dbReference type="ARBA" id="ARBA00023136"/>
    </source>
</evidence>
<evidence type="ECO:0000313" key="10">
    <source>
        <dbReference type="Proteomes" id="UP000276634"/>
    </source>
</evidence>
<feature type="transmembrane region" description="Helical" evidence="8">
    <location>
        <begin position="240"/>
        <end position="266"/>
    </location>
</feature>
<evidence type="ECO:0000256" key="8">
    <source>
        <dbReference type="SAM" id="Phobius"/>
    </source>
</evidence>
<evidence type="ECO:0000256" key="5">
    <source>
        <dbReference type="ARBA" id="ARBA00022692"/>
    </source>
</evidence>